<evidence type="ECO:0000313" key="1">
    <source>
        <dbReference type="EMBL" id="CAG8437894.1"/>
    </source>
</evidence>
<proteinExistence type="predicted"/>
<dbReference type="Proteomes" id="UP000789860">
    <property type="component" value="Unassembled WGS sequence"/>
</dbReference>
<accession>A0ACA9JV22</accession>
<evidence type="ECO:0000313" key="2">
    <source>
        <dbReference type="Proteomes" id="UP000789860"/>
    </source>
</evidence>
<name>A0ACA9JV22_9GLOM</name>
<protein>
    <submittedName>
        <fullName evidence="1">6119_t:CDS:1</fullName>
    </submittedName>
</protein>
<organism evidence="1 2">
    <name type="scientific">Scutellospora calospora</name>
    <dbReference type="NCBI Taxonomy" id="85575"/>
    <lineage>
        <taxon>Eukaryota</taxon>
        <taxon>Fungi</taxon>
        <taxon>Fungi incertae sedis</taxon>
        <taxon>Mucoromycota</taxon>
        <taxon>Glomeromycotina</taxon>
        <taxon>Glomeromycetes</taxon>
        <taxon>Diversisporales</taxon>
        <taxon>Gigasporaceae</taxon>
        <taxon>Scutellospora</taxon>
    </lineage>
</organism>
<gene>
    <name evidence="1" type="ORF">SCALOS_LOCUS402</name>
</gene>
<comment type="caution">
    <text evidence="1">The sequence shown here is derived from an EMBL/GenBank/DDBJ whole genome shotgun (WGS) entry which is preliminary data.</text>
</comment>
<sequence length="95" mass="11240">MYKIQIICKTQYQDNLVKYTISWIDNSKTHQYVTSYSSAMNVNDKFLQKLGKFNKRISGVRLFAFDLKYLKKRCNSSSASKKKPLKELSLLRIHR</sequence>
<keyword evidence="2" id="KW-1185">Reference proteome</keyword>
<reference evidence="1" key="1">
    <citation type="submission" date="2021-06" db="EMBL/GenBank/DDBJ databases">
        <authorList>
            <person name="Kallberg Y."/>
            <person name="Tangrot J."/>
            <person name="Rosling A."/>
        </authorList>
    </citation>
    <scope>NUCLEOTIDE SEQUENCE</scope>
    <source>
        <strain evidence="1">AU212A</strain>
    </source>
</reference>
<dbReference type="EMBL" id="CAJVPM010000195">
    <property type="protein sequence ID" value="CAG8437894.1"/>
    <property type="molecule type" value="Genomic_DNA"/>
</dbReference>